<name>A0A5J9UQB3_9POAL</name>
<evidence type="ECO:0000256" key="1">
    <source>
        <dbReference type="SAM" id="MobiDB-lite"/>
    </source>
</evidence>
<dbReference type="EMBL" id="RWGY01000013">
    <property type="protein sequence ID" value="TVU26049.1"/>
    <property type="molecule type" value="Genomic_DNA"/>
</dbReference>
<dbReference type="Proteomes" id="UP000324897">
    <property type="component" value="Chromosome 2"/>
</dbReference>
<protein>
    <submittedName>
        <fullName evidence="2">Uncharacterized protein</fullName>
    </submittedName>
</protein>
<evidence type="ECO:0000313" key="3">
    <source>
        <dbReference type="Proteomes" id="UP000324897"/>
    </source>
</evidence>
<sequence length="63" mass="7337">MAFAFLAQLRFLFRFVPVKLEHHVHGASLLLTVRRRSHCRKSSRTTSYSCADNKSPHRALLRN</sequence>
<dbReference type="Gramene" id="TVU26049">
    <property type="protein sequence ID" value="TVU26049"/>
    <property type="gene ID" value="EJB05_28578"/>
</dbReference>
<feature type="region of interest" description="Disordered" evidence="1">
    <location>
        <begin position="42"/>
        <end position="63"/>
    </location>
</feature>
<accession>A0A5J9UQB3</accession>
<reference evidence="2 3" key="1">
    <citation type="journal article" date="2019" name="Sci. Rep.">
        <title>A high-quality genome of Eragrostis curvula grass provides insights into Poaceae evolution and supports new strategies to enhance forage quality.</title>
        <authorList>
            <person name="Carballo J."/>
            <person name="Santos B.A.C.M."/>
            <person name="Zappacosta D."/>
            <person name="Garbus I."/>
            <person name="Selva J.P."/>
            <person name="Gallo C.A."/>
            <person name="Diaz A."/>
            <person name="Albertini E."/>
            <person name="Caccamo M."/>
            <person name="Echenique V."/>
        </authorList>
    </citation>
    <scope>NUCLEOTIDE SEQUENCE [LARGE SCALE GENOMIC DNA]</scope>
    <source>
        <strain evidence="3">cv. Victoria</strain>
        <tissue evidence="2">Leaf</tissue>
    </source>
</reference>
<evidence type="ECO:0000313" key="2">
    <source>
        <dbReference type="EMBL" id="TVU26049.1"/>
    </source>
</evidence>
<comment type="caution">
    <text evidence="2">The sequence shown here is derived from an EMBL/GenBank/DDBJ whole genome shotgun (WGS) entry which is preliminary data.</text>
</comment>
<keyword evidence="3" id="KW-1185">Reference proteome</keyword>
<gene>
    <name evidence="2" type="ORF">EJB05_28578</name>
</gene>
<proteinExistence type="predicted"/>
<organism evidence="2 3">
    <name type="scientific">Eragrostis curvula</name>
    <name type="common">weeping love grass</name>
    <dbReference type="NCBI Taxonomy" id="38414"/>
    <lineage>
        <taxon>Eukaryota</taxon>
        <taxon>Viridiplantae</taxon>
        <taxon>Streptophyta</taxon>
        <taxon>Embryophyta</taxon>
        <taxon>Tracheophyta</taxon>
        <taxon>Spermatophyta</taxon>
        <taxon>Magnoliopsida</taxon>
        <taxon>Liliopsida</taxon>
        <taxon>Poales</taxon>
        <taxon>Poaceae</taxon>
        <taxon>PACMAD clade</taxon>
        <taxon>Chloridoideae</taxon>
        <taxon>Eragrostideae</taxon>
        <taxon>Eragrostidinae</taxon>
        <taxon>Eragrostis</taxon>
    </lineage>
</organism>
<dbReference type="AlphaFoldDB" id="A0A5J9UQB3"/>